<dbReference type="KEGG" id="fpf:DCC35_18385"/>
<evidence type="ECO:0000313" key="2">
    <source>
        <dbReference type="EMBL" id="QCK16555.1"/>
    </source>
</evidence>
<accession>A0A4D7K0V7</accession>
<dbReference type="OrthoDB" id="1119089at2"/>
<proteinExistence type="predicted"/>
<dbReference type="AlphaFoldDB" id="A0A4D7K0V7"/>
<dbReference type="EMBL" id="CP028923">
    <property type="protein sequence ID" value="QCK16555.1"/>
    <property type="molecule type" value="Genomic_DNA"/>
</dbReference>
<organism evidence="2 3">
    <name type="scientific">Mangrovivirga cuniculi</name>
    <dbReference type="NCBI Taxonomy" id="2715131"/>
    <lineage>
        <taxon>Bacteria</taxon>
        <taxon>Pseudomonadati</taxon>
        <taxon>Bacteroidota</taxon>
        <taxon>Cytophagia</taxon>
        <taxon>Cytophagales</taxon>
        <taxon>Mangrovivirgaceae</taxon>
        <taxon>Mangrovivirga</taxon>
    </lineage>
</organism>
<gene>
    <name evidence="2" type="ORF">DCC35_18385</name>
</gene>
<reference evidence="2 3" key="1">
    <citation type="submission" date="2018-04" db="EMBL/GenBank/DDBJ databases">
        <title>Complete genome uncultured novel isolate.</title>
        <authorList>
            <person name="Merlino G."/>
        </authorList>
    </citation>
    <scope>NUCLEOTIDE SEQUENCE [LARGE SCALE GENOMIC DNA]</scope>
    <source>
        <strain evidence="3">R1DC9</strain>
    </source>
</reference>
<keyword evidence="1" id="KW-0812">Transmembrane</keyword>
<feature type="transmembrane region" description="Helical" evidence="1">
    <location>
        <begin position="6"/>
        <end position="22"/>
    </location>
</feature>
<evidence type="ECO:0000256" key="1">
    <source>
        <dbReference type="SAM" id="Phobius"/>
    </source>
</evidence>
<dbReference type="Proteomes" id="UP000298616">
    <property type="component" value="Chromosome"/>
</dbReference>
<keyword evidence="1" id="KW-1133">Transmembrane helix</keyword>
<sequence length="92" mass="10707">MLKVGLVILAIILIVALIKYFMTKSEFYSRVLKRALIWGALGLTTLLIQPEKWLEIKYSDHPDYVSAVKNLREHPDDPEALEKLKEEQRKLN</sequence>
<protein>
    <submittedName>
        <fullName evidence="2">Uncharacterized protein</fullName>
    </submittedName>
</protein>
<dbReference type="RefSeq" id="WP_137092146.1">
    <property type="nucleotide sequence ID" value="NZ_CP028923.1"/>
</dbReference>
<keyword evidence="3" id="KW-1185">Reference proteome</keyword>
<keyword evidence="1" id="KW-0472">Membrane</keyword>
<name>A0A4D7K0V7_9BACT</name>
<evidence type="ECO:0000313" key="3">
    <source>
        <dbReference type="Proteomes" id="UP000298616"/>
    </source>
</evidence>